<keyword evidence="1" id="KW-0695">RNA-directed DNA polymerase</keyword>
<dbReference type="PANTHER" id="PTHR24559">
    <property type="entry name" value="TRANSPOSON TY3-I GAG-POL POLYPROTEIN"/>
    <property type="match status" value="1"/>
</dbReference>
<evidence type="ECO:0000313" key="1">
    <source>
        <dbReference type="EMBL" id="TYK19851.1"/>
    </source>
</evidence>
<name>A0A5D3D8E8_CUCMM</name>
<gene>
    <name evidence="1" type="ORF">E5676_scaffold811G00630</name>
</gene>
<protein>
    <submittedName>
        <fullName evidence="1">RNA-directed DNA polymerase-like protein</fullName>
    </submittedName>
</protein>
<accession>A0A5D3D8E8</accession>
<sequence length="379" mass="43380">MNFVTLPIVELLKQTMMKLEGWKGPVDIVVVKMDDFDVVLGMEFLLEHQPNGFKMISTMQLDKSPTRMEPTSVAILLGMLEKLGETVSRDTLCVPEKCHGVMPNSWPKSLSTGRMIDHGIESLSKAKVLVKNAYRMSPTELAELQKQLNKLLSIGFSRLVQSSYGASVLSLKKKNKSLRWCIEHRTLNQLMIRCKYPFSILPNPFCLCGLKYFSKLDDRLGYYRVFQDYLGNYVVVYLGEIVTLNPTSEEPKDHLQNIFQKLEKNQPDAKRGKCCFVQGHINVLGHVVEFYQIWGGKKEDYLNMRVENIEISHEVTFKGLKQAMSDEPILEIDSSTRRSHFEIDGSRHSVLTTLVDHPYVGNNPQVHNGKRWLTLLERA</sequence>
<dbReference type="PANTHER" id="PTHR24559:SF436">
    <property type="entry name" value="RNA-DIRECTED DNA POLYMERASE HOMOLOG"/>
    <property type="match status" value="1"/>
</dbReference>
<dbReference type="GO" id="GO:0003964">
    <property type="term" value="F:RNA-directed DNA polymerase activity"/>
    <property type="evidence" value="ECO:0007669"/>
    <property type="project" value="UniProtKB-KW"/>
</dbReference>
<dbReference type="InterPro" id="IPR053134">
    <property type="entry name" value="RNA-dir_DNA_polymerase"/>
</dbReference>
<proteinExistence type="predicted"/>
<dbReference type="AlphaFoldDB" id="A0A5D3D8E8"/>
<organism evidence="1 2">
    <name type="scientific">Cucumis melo var. makuwa</name>
    <name type="common">Oriental melon</name>
    <dbReference type="NCBI Taxonomy" id="1194695"/>
    <lineage>
        <taxon>Eukaryota</taxon>
        <taxon>Viridiplantae</taxon>
        <taxon>Streptophyta</taxon>
        <taxon>Embryophyta</taxon>
        <taxon>Tracheophyta</taxon>
        <taxon>Spermatophyta</taxon>
        <taxon>Magnoliopsida</taxon>
        <taxon>eudicotyledons</taxon>
        <taxon>Gunneridae</taxon>
        <taxon>Pentapetalae</taxon>
        <taxon>rosids</taxon>
        <taxon>fabids</taxon>
        <taxon>Cucurbitales</taxon>
        <taxon>Cucurbitaceae</taxon>
        <taxon>Benincaseae</taxon>
        <taxon>Cucumis</taxon>
    </lineage>
</organism>
<reference evidence="1 2" key="1">
    <citation type="submission" date="2019-08" db="EMBL/GenBank/DDBJ databases">
        <title>Draft genome sequences of two oriental melons (Cucumis melo L. var makuwa).</title>
        <authorList>
            <person name="Kwon S.-Y."/>
        </authorList>
    </citation>
    <scope>NUCLEOTIDE SEQUENCE [LARGE SCALE GENOMIC DNA]</scope>
    <source>
        <strain evidence="2">cv. Chang Bougi</strain>
        <tissue evidence="1">Leaf</tissue>
    </source>
</reference>
<dbReference type="Proteomes" id="UP000321947">
    <property type="component" value="Unassembled WGS sequence"/>
</dbReference>
<evidence type="ECO:0000313" key="2">
    <source>
        <dbReference type="Proteomes" id="UP000321947"/>
    </source>
</evidence>
<dbReference type="Gene3D" id="3.10.10.10">
    <property type="entry name" value="HIV Type 1 Reverse Transcriptase, subunit A, domain 1"/>
    <property type="match status" value="1"/>
</dbReference>
<dbReference type="InterPro" id="IPR043502">
    <property type="entry name" value="DNA/RNA_pol_sf"/>
</dbReference>
<comment type="caution">
    <text evidence="1">The sequence shown here is derived from an EMBL/GenBank/DDBJ whole genome shotgun (WGS) entry which is preliminary data.</text>
</comment>
<dbReference type="SUPFAM" id="SSF56672">
    <property type="entry name" value="DNA/RNA polymerases"/>
    <property type="match status" value="1"/>
</dbReference>
<keyword evidence="1" id="KW-0548">Nucleotidyltransferase</keyword>
<dbReference type="InterPro" id="IPR043128">
    <property type="entry name" value="Rev_trsase/Diguanyl_cyclase"/>
</dbReference>
<dbReference type="EMBL" id="SSTD01006490">
    <property type="protein sequence ID" value="TYK19851.1"/>
    <property type="molecule type" value="Genomic_DNA"/>
</dbReference>
<dbReference type="Gene3D" id="3.30.70.270">
    <property type="match status" value="2"/>
</dbReference>
<keyword evidence="1" id="KW-0808">Transferase</keyword>